<protein>
    <recommendedName>
        <fullName evidence="6">Major facilitator superfamily (MFS) profile domain-containing protein</fullName>
    </recommendedName>
</protein>
<dbReference type="InterPro" id="IPR005828">
    <property type="entry name" value="MFS_sugar_transport-like"/>
</dbReference>
<dbReference type="PANTHER" id="PTHR48021">
    <property type="match status" value="1"/>
</dbReference>
<name>A0A9P0C0C4_BEMTA</name>
<evidence type="ECO:0000256" key="5">
    <source>
        <dbReference type="SAM" id="Phobius"/>
    </source>
</evidence>
<dbReference type="GO" id="GO:0016020">
    <property type="term" value="C:membrane"/>
    <property type="evidence" value="ECO:0007669"/>
    <property type="project" value="UniProtKB-SubCell"/>
</dbReference>
<dbReference type="FunFam" id="1.20.1250.20:FF:000249">
    <property type="entry name" value="facilitated trehalose transporter Tret1"/>
    <property type="match status" value="1"/>
</dbReference>
<evidence type="ECO:0000256" key="1">
    <source>
        <dbReference type="ARBA" id="ARBA00004141"/>
    </source>
</evidence>
<reference evidence="7" key="1">
    <citation type="submission" date="2021-12" db="EMBL/GenBank/DDBJ databases">
        <authorList>
            <person name="King R."/>
        </authorList>
    </citation>
    <scope>NUCLEOTIDE SEQUENCE</scope>
</reference>
<evidence type="ECO:0000313" key="7">
    <source>
        <dbReference type="EMBL" id="CAH0754097.1"/>
    </source>
</evidence>
<evidence type="ECO:0000256" key="3">
    <source>
        <dbReference type="ARBA" id="ARBA00022989"/>
    </source>
</evidence>
<keyword evidence="4 5" id="KW-0472">Membrane</keyword>
<dbReference type="Proteomes" id="UP001152759">
    <property type="component" value="Chromosome 1"/>
</dbReference>
<dbReference type="PRINTS" id="PR00171">
    <property type="entry name" value="SUGRTRNSPORT"/>
</dbReference>
<proteinExistence type="predicted"/>
<feature type="transmembrane region" description="Helical" evidence="5">
    <location>
        <begin position="402"/>
        <end position="420"/>
    </location>
</feature>
<organism evidence="7 8">
    <name type="scientific">Bemisia tabaci</name>
    <name type="common">Sweetpotato whitefly</name>
    <name type="synonym">Aleurodes tabaci</name>
    <dbReference type="NCBI Taxonomy" id="7038"/>
    <lineage>
        <taxon>Eukaryota</taxon>
        <taxon>Metazoa</taxon>
        <taxon>Ecdysozoa</taxon>
        <taxon>Arthropoda</taxon>
        <taxon>Hexapoda</taxon>
        <taxon>Insecta</taxon>
        <taxon>Pterygota</taxon>
        <taxon>Neoptera</taxon>
        <taxon>Paraneoptera</taxon>
        <taxon>Hemiptera</taxon>
        <taxon>Sternorrhyncha</taxon>
        <taxon>Aleyrodoidea</taxon>
        <taxon>Aleyrodidae</taxon>
        <taxon>Aleyrodinae</taxon>
        <taxon>Bemisia</taxon>
    </lineage>
</organism>
<feature type="transmembrane region" description="Helical" evidence="5">
    <location>
        <begin position="96"/>
        <end position="114"/>
    </location>
</feature>
<comment type="subcellular location">
    <subcellularLocation>
        <location evidence="1">Membrane</location>
        <topology evidence="1">Multi-pass membrane protein</topology>
    </subcellularLocation>
</comment>
<dbReference type="InterPro" id="IPR020846">
    <property type="entry name" value="MFS_dom"/>
</dbReference>
<feature type="transmembrane region" description="Helical" evidence="5">
    <location>
        <begin position="206"/>
        <end position="227"/>
    </location>
</feature>
<feature type="transmembrane region" description="Helical" evidence="5">
    <location>
        <begin position="455"/>
        <end position="483"/>
    </location>
</feature>
<dbReference type="InterPro" id="IPR003663">
    <property type="entry name" value="Sugar/inositol_transpt"/>
</dbReference>
<dbReference type="SUPFAM" id="SSF103473">
    <property type="entry name" value="MFS general substrate transporter"/>
    <property type="match status" value="1"/>
</dbReference>
<keyword evidence="3 5" id="KW-1133">Transmembrane helix</keyword>
<feature type="transmembrane region" description="Helical" evidence="5">
    <location>
        <begin position="290"/>
        <end position="308"/>
    </location>
</feature>
<evidence type="ECO:0000259" key="6">
    <source>
        <dbReference type="PROSITE" id="PS50850"/>
    </source>
</evidence>
<dbReference type="PROSITE" id="PS00217">
    <property type="entry name" value="SUGAR_TRANSPORT_2"/>
    <property type="match status" value="1"/>
</dbReference>
<evidence type="ECO:0000313" key="8">
    <source>
        <dbReference type="Proteomes" id="UP001152759"/>
    </source>
</evidence>
<dbReference type="InterPro" id="IPR005829">
    <property type="entry name" value="Sugar_transporter_CS"/>
</dbReference>
<feature type="transmembrane region" description="Helical" evidence="5">
    <location>
        <begin position="432"/>
        <end position="449"/>
    </location>
</feature>
<dbReference type="EMBL" id="OU963862">
    <property type="protein sequence ID" value="CAH0754097.1"/>
    <property type="molecule type" value="Genomic_DNA"/>
</dbReference>
<dbReference type="AlphaFoldDB" id="A0A9P0C0C4"/>
<feature type="transmembrane region" description="Helical" evidence="5">
    <location>
        <begin position="180"/>
        <end position="200"/>
    </location>
</feature>
<dbReference type="PANTHER" id="PTHR48021:SF68">
    <property type="entry name" value="MAJOR FACILITATOR SUPERFAMILY (MFS) PROFILE DOMAIN-CONTAINING PROTEIN"/>
    <property type="match status" value="1"/>
</dbReference>
<feature type="transmembrane region" description="Helical" evidence="5">
    <location>
        <begin position="53"/>
        <end position="76"/>
    </location>
</feature>
<evidence type="ECO:0000256" key="4">
    <source>
        <dbReference type="ARBA" id="ARBA00023136"/>
    </source>
</evidence>
<sequence length="513" mass="56343">MYRRFKDITMSAKKELDLAVAADGDQRPKAAPNKEEKPLISSKAKFSPFFRQFLAASGPIIATLSSGMTAGFSAVLLPQLKSPNSTLKIDHDQASWIASMAALPMALGCIFSGVLMERYGRRMTQLLLCVPFLLGWVLLSLATTVWHLYVGRFLTGFSVGLLGPPSIVYIAETAEPRHRGALLATVTLAISVGILLSHVLGTFLYWKVAAAVSVFFPCLSFGLFWICPETPSWLAIKGYASEAEEAFHWLRGYSDQAQGELKVILSKKPASRSDSKEGSFKRLAHSLRSIFSLSFLKPFFIMNVFFFVQQFSGVNAVAFYSVDIMKTVSGNVDEYLATIVIDVIRVVMSLATCILLRQFGRRPLGLISLVGTTVSLLSLAAVLKTPFYKEYPSLSWLPTGLLASYICFISIGLVPLPWVMTGEVFPAAHRELGSGATSFFGFFVFFVVVKSSPFFFSTLGMVGTFQLFGGITLLGTVFIFCFLPETKNKTLEEIEDLFSKPKPKPSPESAEVV</sequence>
<dbReference type="InterPro" id="IPR050549">
    <property type="entry name" value="MFS_Trehalose_Transporter"/>
</dbReference>
<accession>A0A9P0C0C4</accession>
<feature type="transmembrane region" description="Helical" evidence="5">
    <location>
        <begin position="335"/>
        <end position="356"/>
    </location>
</feature>
<feature type="transmembrane region" description="Helical" evidence="5">
    <location>
        <begin position="363"/>
        <end position="382"/>
    </location>
</feature>
<feature type="domain" description="Major facilitator superfamily (MFS) profile" evidence="6">
    <location>
        <begin position="51"/>
        <end position="487"/>
    </location>
</feature>
<gene>
    <name evidence="7" type="ORF">BEMITA_LOCUS1348</name>
</gene>
<feature type="transmembrane region" description="Helical" evidence="5">
    <location>
        <begin position="153"/>
        <end position="171"/>
    </location>
</feature>
<evidence type="ECO:0000256" key="2">
    <source>
        <dbReference type="ARBA" id="ARBA00022692"/>
    </source>
</evidence>
<feature type="transmembrane region" description="Helical" evidence="5">
    <location>
        <begin position="126"/>
        <end position="147"/>
    </location>
</feature>
<dbReference type="InterPro" id="IPR036259">
    <property type="entry name" value="MFS_trans_sf"/>
</dbReference>
<dbReference type="PROSITE" id="PS50850">
    <property type="entry name" value="MFS"/>
    <property type="match status" value="1"/>
</dbReference>
<keyword evidence="8" id="KW-1185">Reference proteome</keyword>
<dbReference type="GO" id="GO:0022857">
    <property type="term" value="F:transmembrane transporter activity"/>
    <property type="evidence" value="ECO:0007669"/>
    <property type="project" value="InterPro"/>
</dbReference>
<dbReference type="Pfam" id="PF00083">
    <property type="entry name" value="Sugar_tr"/>
    <property type="match status" value="1"/>
</dbReference>
<dbReference type="Gene3D" id="1.20.1250.20">
    <property type="entry name" value="MFS general substrate transporter like domains"/>
    <property type="match status" value="1"/>
</dbReference>
<keyword evidence="2 5" id="KW-0812">Transmembrane</keyword>